<reference evidence="4" key="1">
    <citation type="submission" date="2016-02" db="EMBL/GenBank/DDBJ databases">
        <authorList>
            <person name="Holder M.E."/>
            <person name="Ajami N.J."/>
            <person name="Petrosino J.F."/>
        </authorList>
    </citation>
    <scope>NUCLEOTIDE SEQUENCE [LARGE SCALE GENOMIC DNA]</scope>
    <source>
        <strain evidence="4">DSM 12838</strain>
    </source>
</reference>
<dbReference type="KEGG" id="doa:AXF15_10350"/>
<dbReference type="Gene3D" id="3.40.50.2300">
    <property type="match status" value="1"/>
</dbReference>
<evidence type="ECO:0000256" key="1">
    <source>
        <dbReference type="PROSITE-ProRule" id="PRU00169"/>
    </source>
</evidence>
<accession>A0A0X8JRB7</accession>
<dbReference type="STRING" id="888061.AXF15_10350"/>
<dbReference type="GO" id="GO:0000160">
    <property type="term" value="P:phosphorelay signal transduction system"/>
    <property type="evidence" value="ECO:0007669"/>
    <property type="project" value="InterPro"/>
</dbReference>
<keyword evidence="4" id="KW-1185">Reference proteome</keyword>
<dbReference type="RefSeq" id="WP_066607015.1">
    <property type="nucleotide sequence ID" value="NZ_CP014230.1"/>
</dbReference>
<feature type="domain" description="Response regulatory" evidence="2">
    <location>
        <begin position="6"/>
        <end position="121"/>
    </location>
</feature>
<protein>
    <recommendedName>
        <fullName evidence="2">Response regulatory domain-containing protein</fullName>
    </recommendedName>
</protein>
<gene>
    <name evidence="3" type="ORF">AXF15_10350</name>
</gene>
<dbReference type="PROSITE" id="PS50110">
    <property type="entry name" value="RESPONSE_REGULATORY"/>
    <property type="match status" value="1"/>
</dbReference>
<feature type="modified residue" description="4-aspartylphosphate" evidence="1">
    <location>
        <position position="56"/>
    </location>
</feature>
<evidence type="ECO:0000259" key="2">
    <source>
        <dbReference type="PROSITE" id="PS50110"/>
    </source>
</evidence>
<dbReference type="AlphaFoldDB" id="A0A0X8JRB7"/>
<evidence type="ECO:0000313" key="3">
    <source>
        <dbReference type="EMBL" id="AMD93458.1"/>
    </source>
</evidence>
<dbReference type="InterPro" id="IPR011006">
    <property type="entry name" value="CheY-like_superfamily"/>
</dbReference>
<organism evidence="3 4">
    <name type="scientific">Desulfomicrobium orale DSM 12838</name>
    <dbReference type="NCBI Taxonomy" id="888061"/>
    <lineage>
        <taxon>Bacteria</taxon>
        <taxon>Pseudomonadati</taxon>
        <taxon>Thermodesulfobacteriota</taxon>
        <taxon>Desulfovibrionia</taxon>
        <taxon>Desulfovibrionales</taxon>
        <taxon>Desulfomicrobiaceae</taxon>
        <taxon>Desulfomicrobium</taxon>
    </lineage>
</organism>
<dbReference type="InterPro" id="IPR001789">
    <property type="entry name" value="Sig_transdc_resp-reg_receiver"/>
</dbReference>
<dbReference type="Proteomes" id="UP000063964">
    <property type="component" value="Chromosome"/>
</dbReference>
<evidence type="ECO:0000313" key="4">
    <source>
        <dbReference type="Proteomes" id="UP000063964"/>
    </source>
</evidence>
<name>A0A0X8JRB7_9BACT</name>
<sequence>MKSGLRVVLLEEEGLVRNVLVKALADWGYACEVPEDEDAAWAAVRGDAAPTAVVADWHTDILDCGDFFRKVRRAGEHCHLVAGIPRSGADGIRVCIRAGAHDFVYRPYNLDEVRVRLHAIGRIMGLPGDSLSFD</sequence>
<proteinExistence type="predicted"/>
<dbReference type="SUPFAM" id="SSF52172">
    <property type="entry name" value="CheY-like"/>
    <property type="match status" value="1"/>
</dbReference>
<dbReference type="EMBL" id="CP014230">
    <property type="protein sequence ID" value="AMD93458.1"/>
    <property type="molecule type" value="Genomic_DNA"/>
</dbReference>
<keyword evidence="1" id="KW-0597">Phosphoprotein</keyword>
<dbReference type="OrthoDB" id="9790442at2"/>